<dbReference type="Pfam" id="PF06719">
    <property type="entry name" value="AraC_N"/>
    <property type="match status" value="1"/>
</dbReference>
<dbReference type="PANTHER" id="PTHR43436:SF1">
    <property type="entry name" value="TRANSCRIPTIONAL REGULATORY PROTEIN"/>
    <property type="match status" value="1"/>
</dbReference>
<dbReference type="InterPro" id="IPR009594">
    <property type="entry name" value="Tscrpt_reg_HTH_AraC_N"/>
</dbReference>
<gene>
    <name evidence="2" type="ORF">THIOM_000297</name>
</gene>
<dbReference type="EMBL" id="LUTY01000127">
    <property type="protein sequence ID" value="OAD23857.1"/>
    <property type="molecule type" value="Genomic_DNA"/>
</dbReference>
<keyword evidence="3" id="KW-1185">Reference proteome</keyword>
<protein>
    <submittedName>
        <fullName evidence="2">Transcriptional regulator, AraC family protein</fullName>
    </submittedName>
</protein>
<evidence type="ECO:0000313" key="3">
    <source>
        <dbReference type="Proteomes" id="UP000076962"/>
    </source>
</evidence>
<organism evidence="2 3">
    <name type="scientific">Candidatus Thiomargarita nelsonii</name>
    <dbReference type="NCBI Taxonomy" id="1003181"/>
    <lineage>
        <taxon>Bacteria</taxon>
        <taxon>Pseudomonadati</taxon>
        <taxon>Pseudomonadota</taxon>
        <taxon>Gammaproteobacteria</taxon>
        <taxon>Thiotrichales</taxon>
        <taxon>Thiotrichaceae</taxon>
        <taxon>Thiomargarita</taxon>
    </lineage>
</organism>
<dbReference type="AlphaFoldDB" id="A0A176S7A7"/>
<dbReference type="GO" id="GO:0006355">
    <property type="term" value="P:regulation of DNA-templated transcription"/>
    <property type="evidence" value="ECO:0007669"/>
    <property type="project" value="TreeGrafter"/>
</dbReference>
<dbReference type="Proteomes" id="UP000076962">
    <property type="component" value="Unassembled WGS sequence"/>
</dbReference>
<dbReference type="PANTHER" id="PTHR43436">
    <property type="entry name" value="ARAC-FAMILY TRANSCRIPTIONAL REGULATOR"/>
    <property type="match status" value="1"/>
</dbReference>
<evidence type="ECO:0000313" key="2">
    <source>
        <dbReference type="EMBL" id="OAD23857.1"/>
    </source>
</evidence>
<evidence type="ECO:0000259" key="1">
    <source>
        <dbReference type="Pfam" id="PF06719"/>
    </source>
</evidence>
<reference evidence="2 3" key="1">
    <citation type="submission" date="2016-05" db="EMBL/GenBank/DDBJ databases">
        <title>Single-cell genome of chain-forming Candidatus Thiomargarita nelsonii and comparison to other large sulfur-oxidizing bacteria.</title>
        <authorList>
            <person name="Winkel M."/>
            <person name="Salman V."/>
            <person name="Woyke T."/>
            <person name="Schulz-Vogt H."/>
            <person name="Richter M."/>
            <person name="Flood B."/>
            <person name="Bailey J."/>
            <person name="Amann R."/>
            <person name="Mussmann M."/>
        </authorList>
    </citation>
    <scope>NUCLEOTIDE SEQUENCE [LARGE SCALE GENOMIC DNA]</scope>
    <source>
        <strain evidence="2 3">THI036</strain>
    </source>
</reference>
<proteinExistence type="predicted"/>
<sequence length="87" mass="9964">MTNQKAKLAEFGSMVAKHAPENGLYPTDIYHLVTFRESQSKGRIPWVYEPVLIIAAQGRKYVYLNGKRYEYSAGNFLALFMPMANFI</sequence>
<comment type="caution">
    <text evidence="2">The sequence shown here is derived from an EMBL/GenBank/DDBJ whole genome shotgun (WGS) entry which is preliminary data.</text>
</comment>
<feature type="domain" description="Transcription regulator HTH AraC N-terminal" evidence="1">
    <location>
        <begin position="30"/>
        <end position="81"/>
    </location>
</feature>
<name>A0A176S7A7_9GAMM</name>
<accession>A0A176S7A7</accession>